<dbReference type="OrthoDB" id="870at2759"/>
<feature type="domain" description="MHD" evidence="6">
    <location>
        <begin position="208"/>
        <end position="458"/>
    </location>
</feature>
<dbReference type="GO" id="GO:0030131">
    <property type="term" value="C:clathrin adaptor complex"/>
    <property type="evidence" value="ECO:0007669"/>
    <property type="project" value="UniProtKB-UniRule"/>
</dbReference>
<dbReference type="Gene3D" id="3.30.450.60">
    <property type="match status" value="1"/>
</dbReference>
<evidence type="ECO:0000313" key="7">
    <source>
        <dbReference type="EMBL" id="ANZ75366.1"/>
    </source>
</evidence>
<dbReference type="InterPro" id="IPR011012">
    <property type="entry name" value="Longin-like_dom_sf"/>
</dbReference>
<evidence type="ECO:0000256" key="1">
    <source>
        <dbReference type="ARBA" id="ARBA00004308"/>
    </source>
</evidence>
<dbReference type="PIRSF" id="PIRSF005992">
    <property type="entry name" value="Clathrin_mu"/>
    <property type="match status" value="1"/>
</dbReference>
<keyword evidence="4" id="KW-0472">Membrane</keyword>
<protein>
    <submittedName>
        <fullName evidence="7">BA75_02357T0</fullName>
    </submittedName>
</protein>
<proteinExistence type="inferred from homology"/>
<reference evidence="7 8" key="1">
    <citation type="submission" date="2016-02" db="EMBL/GenBank/DDBJ databases">
        <title>Comparative genomic and transcriptomic foundation for Pichia pastoris.</title>
        <authorList>
            <person name="Love K.R."/>
            <person name="Shah K.A."/>
            <person name="Whittaker C.A."/>
            <person name="Wu J."/>
            <person name="Bartlett M.C."/>
            <person name="Ma D."/>
            <person name="Leeson R.L."/>
            <person name="Priest M."/>
            <person name="Young S.K."/>
            <person name="Love J.C."/>
        </authorList>
    </citation>
    <scope>NUCLEOTIDE SEQUENCE [LARGE SCALE GENOMIC DNA]</scope>
    <source>
        <strain evidence="7 8">ATCC 28485</strain>
    </source>
</reference>
<accession>A0A1B2JBG2</accession>
<dbReference type="GO" id="GO:0006886">
    <property type="term" value="P:intracellular protein transport"/>
    <property type="evidence" value="ECO:0007669"/>
    <property type="project" value="UniProtKB-UniRule"/>
</dbReference>
<dbReference type="EMBL" id="CP014585">
    <property type="protein sequence ID" value="ANZ75366.1"/>
    <property type="molecule type" value="Genomic_DNA"/>
</dbReference>
<keyword evidence="8" id="KW-1185">Reference proteome</keyword>
<evidence type="ECO:0000256" key="3">
    <source>
        <dbReference type="ARBA" id="ARBA00022927"/>
    </source>
</evidence>
<keyword evidence="3 5" id="KW-0653">Protein transport</keyword>
<dbReference type="Proteomes" id="UP000094565">
    <property type="component" value="Chromosome 2"/>
</dbReference>
<dbReference type="SUPFAM" id="SSF49447">
    <property type="entry name" value="Second domain of Mu2 adaptin subunit (ap50) of ap2 adaptor"/>
    <property type="match status" value="1"/>
</dbReference>
<dbReference type="InterPro" id="IPR036168">
    <property type="entry name" value="AP2_Mu_C_sf"/>
</dbReference>
<evidence type="ECO:0000256" key="5">
    <source>
        <dbReference type="PIRNR" id="PIRNR005992"/>
    </source>
</evidence>
<evidence type="ECO:0000259" key="6">
    <source>
        <dbReference type="PROSITE" id="PS51072"/>
    </source>
</evidence>
<dbReference type="SUPFAM" id="SSF64356">
    <property type="entry name" value="SNARE-like"/>
    <property type="match status" value="1"/>
</dbReference>
<dbReference type="GO" id="GO:0012505">
    <property type="term" value="C:endomembrane system"/>
    <property type="evidence" value="ECO:0007669"/>
    <property type="project" value="UniProtKB-SubCell"/>
</dbReference>
<dbReference type="InterPro" id="IPR001392">
    <property type="entry name" value="Clathrin_mu"/>
</dbReference>
<comment type="similarity">
    <text evidence="5">Belongs to the adaptor complexes medium subunit family.</text>
</comment>
<dbReference type="GO" id="GO:0016192">
    <property type="term" value="P:vesicle-mediated transport"/>
    <property type="evidence" value="ECO:0007669"/>
    <property type="project" value="InterPro"/>
</dbReference>
<gene>
    <name evidence="7" type="primary">APM3</name>
    <name evidence="7" type="ORF">ATY40_BA7502357</name>
</gene>
<organism evidence="7 8">
    <name type="scientific">Komagataella pastoris</name>
    <name type="common">Yeast</name>
    <name type="synonym">Pichia pastoris</name>
    <dbReference type="NCBI Taxonomy" id="4922"/>
    <lineage>
        <taxon>Eukaryota</taxon>
        <taxon>Fungi</taxon>
        <taxon>Dikarya</taxon>
        <taxon>Ascomycota</taxon>
        <taxon>Saccharomycotina</taxon>
        <taxon>Pichiomycetes</taxon>
        <taxon>Pichiales</taxon>
        <taxon>Pichiaceae</taxon>
        <taxon>Komagataella</taxon>
    </lineage>
</organism>
<sequence>MDSIVITDEFSNLLYQYLWNPSSISFGGLMVRLKLTSFQSENGFYIECDKKYIIKYPRNGIIVWLVCRKNDPFVYALFVDTFIKVLEEYIGKPTPARIKSHSDTISLLLLDMADGGFPFIIDDNQIKDLMPNKSIMDKILSSTKQLTKTANNSLNRNVAFNTFANQPSMWSRSNYPIPWRRSKVYHTNNEILIDIVEELTMITLAQNATKDDSNSSAFYNSSVRHSKRTPLVSKITGKILVNSHLSGIPHVNLRLNLKNNQLSCPSFHRAVDIPRWNSASGLISFVPPDGVTTLVSYVTDLNRHQDFVNVQYGFFQGKQSNEFEIQLTTLSSSRVIVIENLKLEIHLPKECESSVKVLRCTHGDLQLSRKNRYYEWIFAKEVPTGITATFRGCLVDSSDPVVGKLRPNYLQLSYETKHSLLTGLEVQSIEIEKIEGLSNQVKPYKGAKYVSRVTHLIR</sequence>
<dbReference type="InterPro" id="IPR050431">
    <property type="entry name" value="Adaptor_comp_med_subunit"/>
</dbReference>
<dbReference type="AlphaFoldDB" id="A0A1B2JBG2"/>
<name>A0A1B2JBG2_PICPA</name>
<evidence type="ECO:0000313" key="8">
    <source>
        <dbReference type="Proteomes" id="UP000094565"/>
    </source>
</evidence>
<evidence type="ECO:0000256" key="4">
    <source>
        <dbReference type="ARBA" id="ARBA00023136"/>
    </source>
</evidence>
<keyword evidence="2 5" id="KW-0813">Transport</keyword>
<dbReference type="PANTHER" id="PTHR10529">
    <property type="entry name" value="AP COMPLEX SUBUNIT MU"/>
    <property type="match status" value="1"/>
</dbReference>
<dbReference type="InterPro" id="IPR028565">
    <property type="entry name" value="MHD"/>
</dbReference>
<dbReference type="Pfam" id="PF00928">
    <property type="entry name" value="Adap_comp_sub"/>
    <property type="match status" value="1"/>
</dbReference>
<dbReference type="Gene3D" id="2.60.40.1170">
    <property type="entry name" value="Mu homology domain, subdomain B"/>
    <property type="match status" value="2"/>
</dbReference>
<evidence type="ECO:0000256" key="2">
    <source>
        <dbReference type="ARBA" id="ARBA00022448"/>
    </source>
</evidence>
<dbReference type="PROSITE" id="PS51072">
    <property type="entry name" value="MHD"/>
    <property type="match status" value="1"/>
</dbReference>
<comment type="subcellular location">
    <subcellularLocation>
        <location evidence="1">Endomembrane system</location>
    </subcellularLocation>
</comment>